<dbReference type="eggNOG" id="KOG1525">
    <property type="taxonomic scope" value="Eukaryota"/>
</dbReference>
<dbReference type="Proteomes" id="UP000266841">
    <property type="component" value="Unassembled WGS sequence"/>
</dbReference>
<protein>
    <recommendedName>
        <fullName evidence="4">Sister chromatid cohesion protein</fullName>
    </recommendedName>
</protein>
<feature type="compositionally biased region" description="Basic residues" evidence="1">
    <location>
        <begin position="636"/>
        <end position="646"/>
    </location>
</feature>
<feature type="compositionally biased region" description="Acidic residues" evidence="1">
    <location>
        <begin position="1089"/>
        <end position="1102"/>
    </location>
</feature>
<proteinExistence type="predicted"/>
<feature type="compositionally biased region" description="Acidic residues" evidence="1">
    <location>
        <begin position="1197"/>
        <end position="1206"/>
    </location>
</feature>
<gene>
    <name evidence="2" type="ORF">THAOC_02496</name>
</gene>
<dbReference type="OrthoDB" id="200660at2759"/>
<feature type="region of interest" description="Disordered" evidence="1">
    <location>
        <begin position="610"/>
        <end position="652"/>
    </location>
</feature>
<reference evidence="2 3" key="1">
    <citation type="journal article" date="2012" name="Genome Biol.">
        <title>Genome and low-iron response of an oceanic diatom adapted to chronic iron limitation.</title>
        <authorList>
            <person name="Lommer M."/>
            <person name="Specht M."/>
            <person name="Roy A.S."/>
            <person name="Kraemer L."/>
            <person name="Andreson R."/>
            <person name="Gutowska M.A."/>
            <person name="Wolf J."/>
            <person name="Bergner S.V."/>
            <person name="Schilhabel M.B."/>
            <person name="Klostermeier U.C."/>
            <person name="Beiko R.G."/>
            <person name="Rosenstiel P."/>
            <person name="Hippler M."/>
            <person name="Laroche J."/>
        </authorList>
    </citation>
    <scope>NUCLEOTIDE SEQUENCE [LARGE SCALE GENOMIC DNA]</scope>
    <source>
        <strain evidence="2 3">CCMP1005</strain>
    </source>
</reference>
<feature type="region of interest" description="Disordered" evidence="1">
    <location>
        <begin position="65"/>
        <end position="88"/>
    </location>
</feature>
<feature type="compositionally biased region" description="Low complexity" evidence="1">
    <location>
        <begin position="1459"/>
        <end position="1476"/>
    </location>
</feature>
<feature type="compositionally biased region" description="Low complexity" evidence="1">
    <location>
        <begin position="1376"/>
        <end position="1386"/>
    </location>
</feature>
<feature type="compositionally biased region" description="Basic and acidic residues" evidence="1">
    <location>
        <begin position="1280"/>
        <end position="1290"/>
    </location>
</feature>
<evidence type="ECO:0000313" key="2">
    <source>
        <dbReference type="EMBL" id="EJK75768.1"/>
    </source>
</evidence>
<keyword evidence="3" id="KW-1185">Reference proteome</keyword>
<evidence type="ECO:0000256" key="1">
    <source>
        <dbReference type="SAM" id="MobiDB-lite"/>
    </source>
</evidence>
<dbReference type="OMA" id="TTINDHA"/>
<feature type="compositionally biased region" description="Acidic residues" evidence="1">
    <location>
        <begin position="620"/>
        <end position="632"/>
    </location>
</feature>
<dbReference type="Pfam" id="PF20168">
    <property type="entry name" value="PDS5"/>
    <property type="match status" value="1"/>
</dbReference>
<name>K0TAM8_THAOC</name>
<sequence>MVKSLVNFLMTQHKHADLCADVNDTLVKTLDDPCVDVRLAAIQQVCGLAHAALCVNAYSGAVEEKTGGDNDNNAGGSSARGSRRNSPPPISVVSAELLEAVGLKVRAKNKEEHRTAITGLAQIYFKHYLRPRLEYVQEGGDDVNIDEILQIWENVDSDLESKFGWIPRNVFLCVSYSDAEDAEMRSRIYQIVDDTLLGTAKREGSTLTPTARACGLAIILQSLKSNDNSMKWCAFLMSQRASLQRALGSYLDARTKAKECESGSPERYEADSDAMERLEIVAKHSAPVAPVKSPGKEKDANDLGAILKKVHGAKDKHIFRILSTIASPTHSPNARMRAFDELPKRTKGLGPGAQGWIRSLARRCAMGAFVNAEAIEHCIILSQECFESDDVRTAAYFLEGVKLATTIFPQLGGTKEGFKNLAEYFDAARTSNPSAKVKRDMEKFGLVTSLSEILARSGKSRSPAVAPGPANSQDSFDFGDGDGENSHDVLREQLVRMCTRDGTPEQARNGVYGLSSMIGDSKDVAARSKRERKEFDPLLKALVSPSRLAVPGDDVGPKAAGRIVSVLSAIAAVAECAPYAFNAPGASGRKGWGQKAVDFALEEVLLGRRSRRSDAHEDGGSDSEDGSDDDEEKSPSKKGRSKKKGQSRTANVHCKMTSGAIEVLVAHIRSTILHSRKGSKKSDCGLRAPSSAHTMEVFDTLANILRDDGVPPSGAASKHFKTAVDRAELRKAAAVGLLRLCDSTLKLEETHLTARMWHILGNTFLDPDKSVRESVMGELSSMLVASGRFQHNPPFPPSLRFVAYVSLCADGDSSGSAANAGAANVGKKSSSLRASATQCAVQLRSVCRQAQAQARAINRAAERKFEDNLKLKVMPEYSVPFALHLLAFREETGSAAGTLAGEDDDEDDVDEGELAAVQTAAQKMLRKRLKWLFDPLVQSLGSGADNISFLLRMVELIGKHPLINVLKSSNADVSALEESLDYSDDEGDNDDAINHVDEKEAAARMKVICQFAREVLLSHVKKDVNLTGYPGKISIPSDLFGMSDESPAKARYESDESDEDKPRRKRPKKSISHYVKENEEKGSGADDGHENEEERDESDEERLESPAKGESEEEDFGFGDSKRGGSKAASSAKREGSAVRRSSRHGSQETTYAEESESEAEPSPPKGKRAARKSAASSKANRGKSPVRKMPPTPPDSDAEESESEAESSLPKDKRAVRKSSASSKANRGKSPVRKMPPASNSDADDSKFSPSPAKKALGHKPSRREVAESQGTRTSPRRTKADGNKEPSKSKKAGARKQEARVEVAQSNAKRSKAAGAKKRKKNEIEVYDEELPAAAAKRSRKSSDTKRSTTPTRAAKKKKSTPASVPIKEISVGTSSSNSATASSHKGELDLSDDDLNFSPSPKKAQAKRSKAKKPQTKKAHAKKAPAKKKTPSKVKISIGKPSSSTKSSSKKGGRKAGTSPSAVSASSSTAAAKPKMRRGGKKRAARA</sequence>
<dbReference type="InterPro" id="IPR016024">
    <property type="entry name" value="ARM-type_fold"/>
</dbReference>
<feature type="compositionally biased region" description="Low complexity" evidence="1">
    <location>
        <begin position="1436"/>
        <end position="1450"/>
    </location>
</feature>
<organism evidence="2 3">
    <name type="scientific">Thalassiosira oceanica</name>
    <name type="common">Marine diatom</name>
    <dbReference type="NCBI Taxonomy" id="159749"/>
    <lineage>
        <taxon>Eukaryota</taxon>
        <taxon>Sar</taxon>
        <taxon>Stramenopiles</taxon>
        <taxon>Ochrophyta</taxon>
        <taxon>Bacillariophyta</taxon>
        <taxon>Coscinodiscophyceae</taxon>
        <taxon>Thalassiosirophycidae</taxon>
        <taxon>Thalassiosirales</taxon>
        <taxon>Thalassiosiraceae</taxon>
        <taxon>Thalassiosira</taxon>
    </lineage>
</organism>
<feature type="compositionally biased region" description="Basic residues" evidence="1">
    <location>
        <begin position="1311"/>
        <end position="1323"/>
    </location>
</feature>
<dbReference type="EMBL" id="AGNL01002736">
    <property type="protein sequence ID" value="EJK75768.1"/>
    <property type="molecule type" value="Genomic_DNA"/>
</dbReference>
<accession>K0TAM8</accession>
<comment type="caution">
    <text evidence="2">The sequence shown here is derived from an EMBL/GenBank/DDBJ whole genome shotgun (WGS) entry which is preliminary data.</text>
</comment>
<evidence type="ECO:0000313" key="3">
    <source>
        <dbReference type="Proteomes" id="UP000266841"/>
    </source>
</evidence>
<feature type="compositionally biased region" description="Basic residues" evidence="1">
    <location>
        <begin position="1477"/>
        <end position="1490"/>
    </location>
</feature>
<feature type="compositionally biased region" description="Basic residues" evidence="1">
    <location>
        <begin position="1407"/>
        <end position="1435"/>
    </location>
</feature>
<feature type="compositionally biased region" description="Basic and acidic residues" evidence="1">
    <location>
        <begin position="1074"/>
        <end position="1088"/>
    </location>
</feature>
<feature type="region of interest" description="Disordered" evidence="1">
    <location>
        <begin position="458"/>
        <end position="483"/>
    </location>
</feature>
<dbReference type="SUPFAM" id="SSF48371">
    <property type="entry name" value="ARM repeat"/>
    <property type="match status" value="1"/>
</dbReference>
<evidence type="ECO:0008006" key="4">
    <source>
        <dbReference type="Google" id="ProtNLM"/>
    </source>
</evidence>
<feature type="compositionally biased region" description="Low complexity" evidence="1">
    <location>
        <begin position="69"/>
        <end position="80"/>
    </location>
</feature>
<feature type="region of interest" description="Disordered" evidence="1">
    <location>
        <begin position="1035"/>
        <end position="1490"/>
    </location>
</feature>